<dbReference type="InterPro" id="IPR011067">
    <property type="entry name" value="Plasmid_toxin/cell-grow_inhib"/>
</dbReference>
<dbReference type="Proteomes" id="UP000000939">
    <property type="component" value="Chromosome"/>
</dbReference>
<dbReference type="Gene3D" id="2.30.30.110">
    <property type="match status" value="1"/>
</dbReference>
<dbReference type="AlphaFoldDB" id="D5V5W5"/>
<evidence type="ECO:0008006" key="3">
    <source>
        <dbReference type="Google" id="ProtNLM"/>
    </source>
</evidence>
<accession>D5V5W5</accession>
<dbReference type="SUPFAM" id="SSF50118">
    <property type="entry name" value="Cell growth inhibitor/plasmid maintenance toxic component"/>
    <property type="match status" value="1"/>
</dbReference>
<gene>
    <name evidence="1" type="ordered locus">Arnit_1475</name>
</gene>
<reference evidence="1 2" key="1">
    <citation type="journal article" date="2010" name="Stand. Genomic Sci.">
        <title>Complete genome sequence of Arcobacter nitrofigilis type strain (CI).</title>
        <authorList>
            <person name="Pati A."/>
            <person name="Gronow S."/>
            <person name="Lapidus A."/>
            <person name="Copeland A."/>
            <person name="Glavina Del Rio T."/>
            <person name="Nolan M."/>
            <person name="Lucas S."/>
            <person name="Tice H."/>
            <person name="Cheng J.F."/>
            <person name="Han C."/>
            <person name="Chertkov O."/>
            <person name="Bruce D."/>
            <person name="Tapia R."/>
            <person name="Goodwin L."/>
            <person name="Pitluck S."/>
            <person name="Liolios K."/>
            <person name="Ivanova N."/>
            <person name="Mavromatis K."/>
            <person name="Chen A."/>
            <person name="Palaniappan K."/>
            <person name="Land M."/>
            <person name="Hauser L."/>
            <person name="Chang Y.J."/>
            <person name="Jeffries C.D."/>
            <person name="Detter J.C."/>
            <person name="Rohde M."/>
            <person name="Goker M."/>
            <person name="Bristow J."/>
            <person name="Eisen J.A."/>
            <person name="Markowitz V."/>
            <person name="Hugenholtz P."/>
            <person name="Klenk H.P."/>
            <person name="Kyrpides N.C."/>
        </authorList>
    </citation>
    <scope>NUCLEOTIDE SEQUENCE [LARGE SCALE GENOMIC DNA]</scope>
    <source>
        <strain evidence="2">ATCC 33309 / DSM 7299 / CCUG 15893 / LMG 7604 / NCTC 12251 / CI</strain>
    </source>
</reference>
<evidence type="ECO:0000313" key="1">
    <source>
        <dbReference type="EMBL" id="ADG93132.1"/>
    </source>
</evidence>
<protein>
    <recommendedName>
        <fullName evidence="3">Transcriptional modulator of MazE/toxin, MazF</fullName>
    </recommendedName>
</protein>
<dbReference type="EMBL" id="CP001999">
    <property type="protein sequence ID" value="ADG93132.1"/>
    <property type="molecule type" value="Genomic_DNA"/>
</dbReference>
<name>D5V5W5_ARCNC</name>
<proteinExistence type="predicted"/>
<dbReference type="KEGG" id="ant:Arnit_1475"/>
<organism evidence="1 2">
    <name type="scientific">Arcobacter nitrofigilis (strain ATCC 33309 / DSM 7299 / CCUG 15893 / LMG 7604 / NCTC 12251 / CI)</name>
    <name type="common">Campylobacter nitrofigilis</name>
    <dbReference type="NCBI Taxonomy" id="572480"/>
    <lineage>
        <taxon>Bacteria</taxon>
        <taxon>Pseudomonadati</taxon>
        <taxon>Campylobacterota</taxon>
        <taxon>Epsilonproteobacteria</taxon>
        <taxon>Campylobacterales</taxon>
        <taxon>Arcobacteraceae</taxon>
        <taxon>Arcobacter</taxon>
    </lineage>
</organism>
<dbReference type="eggNOG" id="COG2337">
    <property type="taxonomic scope" value="Bacteria"/>
</dbReference>
<evidence type="ECO:0000313" key="2">
    <source>
        <dbReference type="Proteomes" id="UP000000939"/>
    </source>
</evidence>
<sequence length="112" mass="12927">MVMNKTSKCGLRSKSFFENGKGKNFARPVIVVRKLTKDLFLGIPTTTTLREDNDYFHKFKYTTYNNEVLNVSALILQVKVFSIKRIMNKIGMINKEDFKVIVEKSKNLFGPT</sequence>
<keyword evidence="2" id="KW-1185">Reference proteome</keyword>
<dbReference type="HOGENOM" id="CLU_2140666_0_0_7"/>